<dbReference type="InterPro" id="IPR058637">
    <property type="entry name" value="YknX-like_C"/>
</dbReference>
<dbReference type="EMBL" id="CP147247">
    <property type="protein sequence ID" value="WYJ91789.1"/>
    <property type="molecule type" value="Genomic_DNA"/>
</dbReference>
<dbReference type="Gene3D" id="1.20.120.330">
    <property type="entry name" value="Nucleotidyltransferases domain 2"/>
    <property type="match status" value="1"/>
</dbReference>
<evidence type="ECO:0000256" key="3">
    <source>
        <dbReference type="SAM" id="Coils"/>
    </source>
</evidence>
<name>A0A242JX49_9ENTE</name>
<evidence type="ECO:0000313" key="6">
    <source>
        <dbReference type="EMBL" id="OTP09790.1"/>
    </source>
</evidence>
<feature type="domain" description="YknX-like barrel-sandwich hybrid" evidence="4">
    <location>
        <begin position="67"/>
        <end position="235"/>
    </location>
</feature>
<sequence length="392" mass="42956">MKKRFGERTSKKKKISLALFAAAGVGTAVFLFSTLTKGEAEEGYTLYTVKKADPLILKGKVIPRQLQSIYLEPEHGKISEIPVSNGQEIHAGEAIIQYQNSNIEEELSTQQNQISQFDLAAAQAAQNVNAAQVQYNTIYNQLAENQKKLTTVTPEEKELFTEKRVSLQAELATAEDQLRQAQQAVETAQTQAAGANELLGIQQKKASTVITAPVDGIISINEQGKNSSEVPVIQISSKEKQIQAEVTEYDLDKLAVGQEVEVSTIGTDQKAGGSIAAINSFSEKNVGVPAETNTATYLFTVNGDFNWSNDRTATVQINQQQLIIPESAIVHEKDQEYVFLYHSGKTKKTAITTTIKNGRKIIESGLKEKDKIIEEPDEAVKSDAEIKVINND</sequence>
<evidence type="ECO:0000256" key="2">
    <source>
        <dbReference type="ARBA" id="ARBA00023054"/>
    </source>
</evidence>
<dbReference type="PANTHER" id="PTHR32347:SF14">
    <property type="entry name" value="EFFLUX SYSTEM COMPONENT YKNX-RELATED"/>
    <property type="match status" value="1"/>
</dbReference>
<dbReference type="Gene3D" id="2.40.420.20">
    <property type="match status" value="1"/>
</dbReference>
<dbReference type="Pfam" id="PF25984">
    <property type="entry name" value="BSH_YknX"/>
    <property type="match status" value="1"/>
</dbReference>
<keyword evidence="8" id="KW-1185">Reference proteome</keyword>
<evidence type="ECO:0000313" key="7">
    <source>
        <dbReference type="EMBL" id="WYJ91789.1"/>
    </source>
</evidence>
<dbReference type="Proteomes" id="UP000195141">
    <property type="component" value="Chromosome"/>
</dbReference>
<evidence type="ECO:0000256" key="1">
    <source>
        <dbReference type="ARBA" id="ARBA00004196"/>
    </source>
</evidence>
<feature type="domain" description="YknX-like C-terminal permuted SH3-like" evidence="5">
    <location>
        <begin position="323"/>
        <end position="388"/>
    </location>
</feature>
<evidence type="ECO:0000313" key="8">
    <source>
        <dbReference type="Proteomes" id="UP000195141"/>
    </source>
</evidence>
<dbReference type="PANTHER" id="PTHR32347">
    <property type="entry name" value="EFFLUX SYSTEM COMPONENT YKNX-RELATED"/>
    <property type="match status" value="1"/>
</dbReference>
<dbReference type="InterPro" id="IPR058639">
    <property type="entry name" value="BSH_YknX-like"/>
</dbReference>
<dbReference type="GO" id="GO:0030313">
    <property type="term" value="C:cell envelope"/>
    <property type="evidence" value="ECO:0007669"/>
    <property type="project" value="UniProtKB-SubCell"/>
</dbReference>
<comment type="subcellular location">
    <subcellularLocation>
        <location evidence="1">Cell envelope</location>
    </subcellularLocation>
</comment>
<accession>A0A242JX49</accession>
<evidence type="ECO:0000259" key="5">
    <source>
        <dbReference type="Pfam" id="PF25989"/>
    </source>
</evidence>
<dbReference type="RefSeq" id="WP_086350961.1">
    <property type="nucleotide sequence ID" value="NZ_CP147247.1"/>
</dbReference>
<gene>
    <name evidence="7" type="ORF">A5888_003557</name>
    <name evidence="6" type="ORF">A5888_003986</name>
</gene>
<dbReference type="AlphaFoldDB" id="A0A242JX49"/>
<protein>
    <submittedName>
        <fullName evidence="7">HlyD family secretion protein</fullName>
    </submittedName>
</protein>
<reference evidence="7" key="3">
    <citation type="submission" date="2024-03" db="EMBL/GenBank/DDBJ databases">
        <title>The Genome Sequence of Enterococcus sp. DIV0242b.</title>
        <authorList>
            <consortium name="The Broad Institute Genomics Platform"/>
            <consortium name="The Broad Institute Microbial Omics Core"/>
            <consortium name="The Broad Institute Genomic Center for Infectious Diseases"/>
            <person name="Earl A."/>
            <person name="Manson A."/>
            <person name="Gilmore M."/>
            <person name="Schwartman J."/>
            <person name="Shea T."/>
            <person name="Abouelleil A."/>
            <person name="Cao P."/>
            <person name="Chapman S."/>
            <person name="Cusick C."/>
            <person name="Young S."/>
            <person name="Neafsey D."/>
            <person name="Nusbaum C."/>
            <person name="Birren B."/>
        </authorList>
    </citation>
    <scope>NUCLEOTIDE SEQUENCE</scope>
    <source>
        <strain evidence="7">9E7_DIV0242</strain>
    </source>
</reference>
<evidence type="ECO:0000259" key="4">
    <source>
        <dbReference type="Pfam" id="PF25984"/>
    </source>
</evidence>
<dbReference type="Pfam" id="PF25989">
    <property type="entry name" value="YknX_C"/>
    <property type="match status" value="1"/>
</dbReference>
<keyword evidence="2 3" id="KW-0175">Coiled coil</keyword>
<feature type="coiled-coil region" evidence="3">
    <location>
        <begin position="157"/>
        <end position="198"/>
    </location>
</feature>
<reference evidence="6" key="1">
    <citation type="submission" date="2017-05" db="EMBL/GenBank/DDBJ databases">
        <title>The Genome Sequence of Enterococcus sp. 9E7_DIV0242.</title>
        <authorList>
            <consortium name="The Broad Institute Genomics Platform"/>
            <consortium name="The Broad Institute Genomic Center for Infectious Diseases"/>
            <person name="Earl A."/>
            <person name="Manson A."/>
            <person name="Schwartman J."/>
            <person name="Gilmore M."/>
            <person name="Abouelleil A."/>
            <person name="Cao P."/>
            <person name="Chapman S."/>
            <person name="Cusick C."/>
            <person name="Shea T."/>
            <person name="Young S."/>
            <person name="Neafsey D."/>
            <person name="Nusbaum C."/>
            <person name="Birren B."/>
        </authorList>
    </citation>
    <scope>NUCLEOTIDE SEQUENCE [LARGE SCALE GENOMIC DNA]</scope>
    <source>
        <strain evidence="6">9E7_DIV0242</strain>
    </source>
</reference>
<reference evidence="7" key="2">
    <citation type="submission" date="2017-05" db="EMBL/GenBank/DDBJ databases">
        <authorList>
            <consortium name="The Broad Institute Genomics Platform"/>
            <consortium name="The Broad Institute Genomic Center for Infectious Diseases"/>
            <person name="Earl A."/>
            <person name="Manson A."/>
            <person name="Schwartman J."/>
            <person name="Gilmore M."/>
            <person name="Abouelleil A."/>
            <person name="Cao P."/>
            <person name="Chapman S."/>
            <person name="Cusick C."/>
            <person name="Shea T."/>
            <person name="Young S."/>
            <person name="Neafsey D."/>
            <person name="Nusbaum C."/>
            <person name="Birren B."/>
        </authorList>
    </citation>
    <scope>NUCLEOTIDE SEQUENCE</scope>
    <source>
        <strain evidence="7">9E7_DIV0242</strain>
    </source>
</reference>
<dbReference type="EMBL" id="NGMM01000009">
    <property type="protein sequence ID" value="OTP09790.1"/>
    <property type="molecule type" value="Genomic_DNA"/>
</dbReference>
<dbReference type="InterPro" id="IPR050465">
    <property type="entry name" value="UPF0194_transport"/>
</dbReference>
<organism evidence="6">
    <name type="scientific">Candidatus Enterococcus clewellii</name>
    <dbReference type="NCBI Taxonomy" id="1834193"/>
    <lineage>
        <taxon>Bacteria</taxon>
        <taxon>Bacillati</taxon>
        <taxon>Bacillota</taxon>
        <taxon>Bacilli</taxon>
        <taxon>Lactobacillales</taxon>
        <taxon>Enterococcaceae</taxon>
        <taxon>Enterococcus</taxon>
    </lineage>
</organism>
<proteinExistence type="predicted"/>